<reference evidence="1" key="1">
    <citation type="submission" date="2020-03" db="EMBL/GenBank/DDBJ databases">
        <title>The deep terrestrial virosphere.</title>
        <authorList>
            <person name="Holmfeldt K."/>
            <person name="Nilsson E."/>
            <person name="Simone D."/>
            <person name="Lopez-Fernandez M."/>
            <person name="Wu X."/>
            <person name="de Brujin I."/>
            <person name="Lundin D."/>
            <person name="Andersson A."/>
            <person name="Bertilsson S."/>
            <person name="Dopson M."/>
        </authorList>
    </citation>
    <scope>NUCLEOTIDE SEQUENCE</scope>
    <source>
        <strain evidence="1">TM448A01221</strain>
        <strain evidence="2">TM448B01620</strain>
    </source>
</reference>
<evidence type="ECO:0000313" key="1">
    <source>
        <dbReference type="EMBL" id="QJA49057.1"/>
    </source>
</evidence>
<name>A0A6H1ZP24_9ZZZZ</name>
<dbReference type="EMBL" id="MT144797">
    <property type="protein sequence ID" value="QJH99583.1"/>
    <property type="molecule type" value="Genomic_DNA"/>
</dbReference>
<proteinExistence type="predicted"/>
<gene>
    <name evidence="1" type="ORF">TM448A01221_0022</name>
    <name evidence="2" type="ORF">TM448B01620_0025</name>
</gene>
<protein>
    <submittedName>
        <fullName evidence="1">Uncharacterized protein</fullName>
    </submittedName>
</protein>
<accession>A0A6H1ZP24</accession>
<sequence length="57" mass="6615">MNYDSTETVSSTGTFIPCKHRNGWYDTVEIFGGLFFKRVFVCTDCYIILPRKVKEAE</sequence>
<organism evidence="1">
    <name type="scientific">viral metagenome</name>
    <dbReference type="NCBI Taxonomy" id="1070528"/>
    <lineage>
        <taxon>unclassified sequences</taxon>
        <taxon>metagenomes</taxon>
        <taxon>organismal metagenomes</taxon>
    </lineage>
</organism>
<evidence type="ECO:0000313" key="2">
    <source>
        <dbReference type="EMBL" id="QJH99583.1"/>
    </source>
</evidence>
<dbReference type="EMBL" id="MT144115">
    <property type="protein sequence ID" value="QJA49057.1"/>
    <property type="molecule type" value="Genomic_DNA"/>
</dbReference>
<dbReference type="AlphaFoldDB" id="A0A6H1ZP24"/>